<dbReference type="EMBL" id="SLWK01000001">
    <property type="protein sequence ID" value="TCO10428.1"/>
    <property type="molecule type" value="Genomic_DNA"/>
</dbReference>
<reference evidence="1 2" key="1">
    <citation type="submission" date="2019-03" db="EMBL/GenBank/DDBJ databases">
        <title>Genomic Encyclopedia of Type Strains, Phase IV (KMG-IV): sequencing the most valuable type-strain genomes for metagenomic binning, comparative biology and taxonomic classification.</title>
        <authorList>
            <person name="Goeker M."/>
        </authorList>
    </citation>
    <scope>NUCLEOTIDE SEQUENCE [LARGE SCALE GENOMIC DNA]</scope>
    <source>
        <strain evidence="1 2">DSM 24179</strain>
    </source>
</reference>
<dbReference type="AlphaFoldDB" id="A0A4R2GN56"/>
<accession>A0A4R2GN56</accession>
<gene>
    <name evidence="1" type="ORF">EV194_10158</name>
</gene>
<name>A0A4R2GN56_9BACT</name>
<sequence>MHKKQKGLSGVRQAFSVYIICFANGHKGIVSPPDVENEMCHHQLLLRKLCVMIFVIIVLQV</sequence>
<proteinExistence type="predicted"/>
<protein>
    <submittedName>
        <fullName evidence="1">Uncharacterized protein</fullName>
    </submittedName>
</protein>
<evidence type="ECO:0000313" key="1">
    <source>
        <dbReference type="EMBL" id="TCO10428.1"/>
    </source>
</evidence>
<organism evidence="1 2">
    <name type="scientific">Natronoflexus pectinivorans</name>
    <dbReference type="NCBI Taxonomy" id="682526"/>
    <lineage>
        <taxon>Bacteria</taxon>
        <taxon>Pseudomonadati</taxon>
        <taxon>Bacteroidota</taxon>
        <taxon>Bacteroidia</taxon>
        <taxon>Marinilabiliales</taxon>
        <taxon>Marinilabiliaceae</taxon>
        <taxon>Natronoflexus</taxon>
    </lineage>
</organism>
<evidence type="ECO:0000313" key="2">
    <source>
        <dbReference type="Proteomes" id="UP000295221"/>
    </source>
</evidence>
<keyword evidence="2" id="KW-1185">Reference proteome</keyword>
<comment type="caution">
    <text evidence="1">The sequence shown here is derived from an EMBL/GenBank/DDBJ whole genome shotgun (WGS) entry which is preliminary data.</text>
</comment>
<dbReference type="Proteomes" id="UP000295221">
    <property type="component" value="Unassembled WGS sequence"/>
</dbReference>